<feature type="region of interest" description="Disordered" evidence="1">
    <location>
        <begin position="38"/>
        <end position="65"/>
    </location>
</feature>
<comment type="caution">
    <text evidence="3">The sequence shown here is derived from an EMBL/GenBank/DDBJ whole genome shotgun (WGS) entry which is preliminary data.</text>
</comment>
<organism evidence="3 4">
    <name type="scientific">Ceratopteris richardii</name>
    <name type="common">Triangle waterfern</name>
    <dbReference type="NCBI Taxonomy" id="49495"/>
    <lineage>
        <taxon>Eukaryota</taxon>
        <taxon>Viridiplantae</taxon>
        <taxon>Streptophyta</taxon>
        <taxon>Embryophyta</taxon>
        <taxon>Tracheophyta</taxon>
        <taxon>Polypodiopsida</taxon>
        <taxon>Polypodiidae</taxon>
        <taxon>Polypodiales</taxon>
        <taxon>Pteridineae</taxon>
        <taxon>Pteridaceae</taxon>
        <taxon>Parkerioideae</taxon>
        <taxon>Ceratopteris</taxon>
    </lineage>
</organism>
<feature type="signal peptide" evidence="2">
    <location>
        <begin position="1"/>
        <end position="28"/>
    </location>
</feature>
<keyword evidence="4" id="KW-1185">Reference proteome</keyword>
<dbReference type="Proteomes" id="UP000825935">
    <property type="component" value="Chromosome 13"/>
</dbReference>
<feature type="compositionally biased region" description="Basic and acidic residues" evidence="1">
    <location>
        <begin position="38"/>
        <end position="48"/>
    </location>
</feature>
<gene>
    <name evidence="3" type="ORF">KP509_13G029300</name>
</gene>
<name>A0A8T2THV4_CERRI</name>
<evidence type="ECO:0000313" key="3">
    <source>
        <dbReference type="EMBL" id="KAH7420904.1"/>
    </source>
</evidence>
<proteinExistence type="predicted"/>
<evidence type="ECO:0000256" key="2">
    <source>
        <dbReference type="SAM" id="SignalP"/>
    </source>
</evidence>
<reference evidence="3" key="1">
    <citation type="submission" date="2021-08" db="EMBL/GenBank/DDBJ databases">
        <title>WGS assembly of Ceratopteris richardii.</title>
        <authorList>
            <person name="Marchant D.B."/>
            <person name="Chen G."/>
            <person name="Jenkins J."/>
            <person name="Shu S."/>
            <person name="Leebens-Mack J."/>
            <person name="Grimwood J."/>
            <person name="Schmutz J."/>
            <person name="Soltis P."/>
            <person name="Soltis D."/>
            <person name="Chen Z.-H."/>
        </authorList>
    </citation>
    <scope>NUCLEOTIDE SEQUENCE</scope>
    <source>
        <strain evidence="3">Whitten #5841</strain>
        <tissue evidence="3">Leaf</tissue>
    </source>
</reference>
<dbReference type="EMBL" id="CM035418">
    <property type="protein sequence ID" value="KAH7420904.1"/>
    <property type="molecule type" value="Genomic_DNA"/>
</dbReference>
<evidence type="ECO:0000256" key="1">
    <source>
        <dbReference type="SAM" id="MobiDB-lite"/>
    </source>
</evidence>
<feature type="chain" id="PRO_5035847225" evidence="2">
    <location>
        <begin position="29"/>
        <end position="95"/>
    </location>
</feature>
<protein>
    <submittedName>
        <fullName evidence="3">Uncharacterized protein</fullName>
    </submittedName>
</protein>
<dbReference type="AlphaFoldDB" id="A0A8T2THV4"/>
<sequence length="95" mass="10055">MGSSLRLPRVLVLMMVVMLIVGHGAVSAADMEEFKGRELADGGEKSEDNYQTTGSGGYGRRCTADTTSTARSENIKCSARSAKTTTSSMSCNLTI</sequence>
<accession>A0A8T2THV4</accession>
<keyword evidence="2" id="KW-0732">Signal</keyword>
<evidence type="ECO:0000313" key="4">
    <source>
        <dbReference type="Proteomes" id="UP000825935"/>
    </source>
</evidence>